<keyword evidence="1" id="KW-0255">Endonuclease</keyword>
<evidence type="ECO:0000313" key="2">
    <source>
        <dbReference type="Proteomes" id="UP000275348"/>
    </source>
</evidence>
<comment type="caution">
    <text evidence="1">The sequence shown here is derived from an EMBL/GenBank/DDBJ whole genome shotgun (WGS) entry which is preliminary data.</text>
</comment>
<name>A0A3L9M7D4_9FLAO</name>
<dbReference type="AlphaFoldDB" id="A0A3L9M7D4"/>
<keyword evidence="1" id="KW-0540">Nuclease</keyword>
<proteinExistence type="predicted"/>
<sequence length="436" mass="51666">MRTTDNNGGYLFKNEEFIHKENLSRIANKSLLNLQESNADLLIFPHSLGVHKDDVEKSTIFSMDDECITTYNLMGFVGCNNSQLTITSRFSNEDDKDYFLHYMLQKVFAINILDFDQKSNKENIWDFLIYLFPYFLKKAYAQGLFKAYRRNEYNNANIKGTININRHIQKNIPFRGHIAYTTREHSYDNDITQLIRHTIEYIKLHPFGKGVLLKDNETREIVQKFIFVTDATYNKNERNKIIAKNLKPFAHPYFFEYKLLQKICLQILRREKLSYVKDENKIYGLLFDGAWLWEEYLNTLLKDKFIHPENKTGKHKQYLFEGNKQSIYPDFISKDKPFIVGDAKYIPLDKQGSYNENSERAVSIYYKTLAYMYRFNSTKGFLIYPTKNEENLYEELKIQDTEGILQKIGLAIPQNVNNYNHFTQRIIINEKILNII</sequence>
<evidence type="ECO:0000313" key="1">
    <source>
        <dbReference type="EMBL" id="RLZ06449.1"/>
    </source>
</evidence>
<protein>
    <submittedName>
        <fullName evidence="1">Restriction endonuclease</fullName>
    </submittedName>
</protein>
<dbReference type="PANTHER" id="PTHR38733:SF1">
    <property type="entry name" value="TYPE IV METHYL-DIRECTED RESTRICTION ENZYME ECOKMCRBC"/>
    <property type="match status" value="1"/>
</dbReference>
<keyword evidence="1" id="KW-0378">Hydrolase</keyword>
<dbReference type="PANTHER" id="PTHR38733">
    <property type="entry name" value="PROTEIN MCRC"/>
    <property type="match status" value="1"/>
</dbReference>
<dbReference type="GO" id="GO:0004519">
    <property type="term" value="F:endonuclease activity"/>
    <property type="evidence" value="ECO:0007669"/>
    <property type="project" value="UniProtKB-KW"/>
</dbReference>
<gene>
    <name evidence="1" type="ORF">EAH69_13460</name>
</gene>
<dbReference type="InterPro" id="IPR019292">
    <property type="entry name" value="McrC"/>
</dbReference>
<reference evidence="1 2" key="1">
    <citation type="submission" date="2018-10" db="EMBL/GenBank/DDBJ databases">
        <authorList>
            <person name="Chen X."/>
        </authorList>
    </citation>
    <scope>NUCLEOTIDE SEQUENCE [LARGE SCALE GENOMIC DNA]</scope>
    <source>
        <strain evidence="1 2">YIM 102668</strain>
    </source>
</reference>
<organism evidence="1 2">
    <name type="scientific">Faecalibacter macacae</name>
    <dbReference type="NCBI Taxonomy" id="1859289"/>
    <lineage>
        <taxon>Bacteria</taxon>
        <taxon>Pseudomonadati</taxon>
        <taxon>Bacteroidota</taxon>
        <taxon>Flavobacteriia</taxon>
        <taxon>Flavobacteriales</taxon>
        <taxon>Weeksellaceae</taxon>
        <taxon>Faecalibacter</taxon>
    </lineage>
</organism>
<dbReference type="EMBL" id="RDOJ01000028">
    <property type="protein sequence ID" value="RLZ06449.1"/>
    <property type="molecule type" value="Genomic_DNA"/>
</dbReference>
<accession>A0A3L9M7D4</accession>
<dbReference type="RefSeq" id="WP_121935736.1">
    <property type="nucleotide sequence ID" value="NZ_RDOJ01000028.1"/>
</dbReference>
<dbReference type="OrthoDB" id="307209at2"/>
<dbReference type="Proteomes" id="UP000275348">
    <property type="component" value="Unassembled WGS sequence"/>
</dbReference>
<dbReference type="Pfam" id="PF10117">
    <property type="entry name" value="McrBC"/>
    <property type="match status" value="1"/>
</dbReference>
<keyword evidence="2" id="KW-1185">Reference proteome</keyword>